<accession>C6Y3Z7</accession>
<dbReference type="STRING" id="485917.Phep_3245"/>
<dbReference type="eggNOG" id="ENOG503257C">
    <property type="taxonomic scope" value="Bacteria"/>
</dbReference>
<dbReference type="KEGG" id="phe:Phep_3245"/>
<protein>
    <recommendedName>
        <fullName evidence="3">DUF3575 domain-containing protein</fullName>
    </recommendedName>
</protein>
<evidence type="ECO:0000313" key="2">
    <source>
        <dbReference type="Proteomes" id="UP000000852"/>
    </source>
</evidence>
<organism evidence="1 2">
    <name type="scientific">Pedobacter heparinus (strain ATCC 13125 / DSM 2366 / CIP 104194 / JCM 7457 / NBRC 12017 / NCIMB 9290 / NRRL B-14731 / HIM 762-3)</name>
    <dbReference type="NCBI Taxonomy" id="485917"/>
    <lineage>
        <taxon>Bacteria</taxon>
        <taxon>Pseudomonadati</taxon>
        <taxon>Bacteroidota</taxon>
        <taxon>Sphingobacteriia</taxon>
        <taxon>Sphingobacteriales</taxon>
        <taxon>Sphingobacteriaceae</taxon>
        <taxon>Pedobacter</taxon>
    </lineage>
</organism>
<name>C6Y3Z7_PEDHD</name>
<proteinExistence type="predicted"/>
<dbReference type="EMBL" id="CP001681">
    <property type="protein sequence ID" value="ACU05440.1"/>
    <property type="molecule type" value="Genomic_DNA"/>
</dbReference>
<dbReference type="AlphaFoldDB" id="C6Y3Z7"/>
<gene>
    <name evidence="1" type="ordered locus">Phep_3245</name>
</gene>
<dbReference type="Proteomes" id="UP000000852">
    <property type="component" value="Chromosome"/>
</dbReference>
<evidence type="ECO:0000313" key="1">
    <source>
        <dbReference type="EMBL" id="ACU05440.1"/>
    </source>
</evidence>
<keyword evidence="2" id="KW-1185">Reference proteome</keyword>
<reference evidence="1 2" key="1">
    <citation type="journal article" date="2009" name="Stand. Genomic Sci.">
        <title>Complete genome sequence of Pedobacter heparinus type strain (HIM 762-3).</title>
        <authorList>
            <person name="Han C."/>
            <person name="Spring S."/>
            <person name="Lapidus A."/>
            <person name="Del Rio T.G."/>
            <person name="Tice H."/>
            <person name="Copeland A."/>
            <person name="Cheng J.F."/>
            <person name="Lucas S."/>
            <person name="Chen F."/>
            <person name="Nolan M."/>
            <person name="Bruce D."/>
            <person name="Goodwin L."/>
            <person name="Pitluck S."/>
            <person name="Ivanova N."/>
            <person name="Mavromatis K."/>
            <person name="Mikhailova N."/>
            <person name="Pati A."/>
            <person name="Chen A."/>
            <person name="Palaniappan K."/>
            <person name="Land M."/>
            <person name="Hauser L."/>
            <person name="Chang Y.J."/>
            <person name="Jeffries C.C."/>
            <person name="Saunders E."/>
            <person name="Chertkov O."/>
            <person name="Brettin T."/>
            <person name="Goker M."/>
            <person name="Rohde M."/>
            <person name="Bristow J."/>
            <person name="Eisen J.A."/>
            <person name="Markowitz V."/>
            <person name="Hugenholtz P."/>
            <person name="Kyrpides N.C."/>
            <person name="Klenk H.P."/>
            <person name="Detter J.C."/>
        </authorList>
    </citation>
    <scope>NUCLEOTIDE SEQUENCE [LARGE SCALE GENOMIC DNA]</scope>
    <source>
        <strain evidence="2">ATCC 13125 / DSM 2366 / CIP 104194 / JCM 7457 / NBRC 12017 / NCIMB 9290 / NRRL B-14731 / HIM 762-3</strain>
    </source>
</reference>
<dbReference type="HOGENOM" id="CLU_089968_0_0_10"/>
<sequence length="267" mass="29312">MFTHTKKTPFIIGLGLTLLCLYPVITNAQSSPTEPAPVSYRKNLVKLNFGGLALKSYNFSFERLLSKKISFVAGYNTMSENKLSDLPLIKKASEKLLDEEDDIKNDFDKITAANKAYTAEFRFYTGSHPGARGFYVALYGRYNDTKINYAYDYETNSKTYHLPVKSKITGFGGGLLLGTQFIIAKRVALDFYFGGHYGKSKGNADALADLSTMTPEEKADLKNELESKVEISGKQYLTATVTNDGVNAKAVGPLIGLRGGLSLGIAF</sequence>
<evidence type="ECO:0008006" key="3">
    <source>
        <dbReference type="Google" id="ProtNLM"/>
    </source>
</evidence>
<dbReference type="OrthoDB" id="1118958at2"/>
<dbReference type="RefSeq" id="WP_015809049.1">
    <property type="nucleotide sequence ID" value="NC_013061.1"/>
</dbReference>